<evidence type="ECO:0000259" key="3">
    <source>
        <dbReference type="PROSITE" id="PS51387"/>
    </source>
</evidence>
<dbReference type="Gene3D" id="3.30.465.10">
    <property type="match status" value="2"/>
</dbReference>
<evidence type="ECO:0000256" key="1">
    <source>
        <dbReference type="ARBA" id="ARBA00005466"/>
    </source>
</evidence>
<name>A0A0G2H8G8_9PEZI</name>
<proteinExistence type="inferred from homology"/>
<reference evidence="4 5" key="2">
    <citation type="submission" date="2015-05" db="EMBL/GenBank/DDBJ databases">
        <authorList>
            <person name="Morales-Cruz A."/>
            <person name="Amrine K.C."/>
            <person name="Cantu D."/>
        </authorList>
    </citation>
    <scope>NUCLEOTIDE SEQUENCE [LARGE SCALE GENOMIC DNA]</scope>
    <source>
        <strain evidence="4">DA912</strain>
    </source>
</reference>
<dbReference type="OrthoDB" id="9983560at2759"/>
<evidence type="ECO:0000313" key="4">
    <source>
        <dbReference type="EMBL" id="KKY31538.1"/>
    </source>
</evidence>
<dbReference type="InterPro" id="IPR016169">
    <property type="entry name" value="FAD-bd_PCMH_sub2"/>
</dbReference>
<dbReference type="InterPro" id="IPR036318">
    <property type="entry name" value="FAD-bd_PCMH-like_sf"/>
</dbReference>
<accession>A0A0G2H8G8</accession>
<protein>
    <submittedName>
        <fullName evidence="4">Putative fad fmn-containing isoamyl alcohol oxidase</fullName>
    </submittedName>
</protein>
<keyword evidence="5" id="KW-1185">Reference proteome</keyword>
<dbReference type="Pfam" id="PF08031">
    <property type="entry name" value="BBE"/>
    <property type="match status" value="1"/>
</dbReference>
<dbReference type="SUPFAM" id="SSF56176">
    <property type="entry name" value="FAD-binding/transporter-associated domain-like"/>
    <property type="match status" value="1"/>
</dbReference>
<gene>
    <name evidence="4" type="ORF">UCDDA912_g08501</name>
</gene>
<evidence type="ECO:0000256" key="2">
    <source>
        <dbReference type="ARBA" id="ARBA00023002"/>
    </source>
</evidence>
<keyword evidence="2" id="KW-0560">Oxidoreductase</keyword>
<feature type="domain" description="FAD-binding PCMH-type" evidence="3">
    <location>
        <begin position="64"/>
        <end position="245"/>
    </location>
</feature>
<dbReference type="Pfam" id="PF01565">
    <property type="entry name" value="FAD_binding_4"/>
    <property type="match status" value="1"/>
</dbReference>
<dbReference type="EMBL" id="LCUC01000381">
    <property type="protein sequence ID" value="KKY31538.1"/>
    <property type="molecule type" value="Genomic_DNA"/>
</dbReference>
<dbReference type="PROSITE" id="PS51387">
    <property type="entry name" value="FAD_PCMH"/>
    <property type="match status" value="1"/>
</dbReference>
<dbReference type="Proteomes" id="UP000034680">
    <property type="component" value="Unassembled WGS sequence"/>
</dbReference>
<dbReference type="STRING" id="1214573.A0A0G2H8G8"/>
<dbReference type="GO" id="GO:0071949">
    <property type="term" value="F:FAD binding"/>
    <property type="evidence" value="ECO:0007669"/>
    <property type="project" value="InterPro"/>
</dbReference>
<dbReference type="AlphaFoldDB" id="A0A0G2H8G8"/>
<dbReference type="PANTHER" id="PTHR13878">
    <property type="entry name" value="GULONOLACTONE OXIDASE"/>
    <property type="match status" value="1"/>
</dbReference>
<dbReference type="PANTHER" id="PTHR13878:SF91">
    <property type="entry name" value="FAD BINDING DOMAIN PROTEIN (AFU_ORTHOLOGUE AFUA_6G12070)-RELATED"/>
    <property type="match status" value="1"/>
</dbReference>
<comment type="caution">
    <text evidence="4">The sequence shown here is derived from an EMBL/GenBank/DDBJ whole genome shotgun (WGS) entry which is preliminary data.</text>
</comment>
<evidence type="ECO:0000313" key="5">
    <source>
        <dbReference type="Proteomes" id="UP000034680"/>
    </source>
</evidence>
<dbReference type="Gene3D" id="3.40.462.20">
    <property type="match status" value="1"/>
</dbReference>
<organism evidence="4 5">
    <name type="scientific">Diaporthe ampelina</name>
    <dbReference type="NCBI Taxonomy" id="1214573"/>
    <lineage>
        <taxon>Eukaryota</taxon>
        <taxon>Fungi</taxon>
        <taxon>Dikarya</taxon>
        <taxon>Ascomycota</taxon>
        <taxon>Pezizomycotina</taxon>
        <taxon>Sordariomycetes</taxon>
        <taxon>Sordariomycetidae</taxon>
        <taxon>Diaporthales</taxon>
        <taxon>Diaporthaceae</taxon>
        <taxon>Diaporthe</taxon>
    </lineage>
</organism>
<dbReference type="GO" id="GO:0016491">
    <property type="term" value="F:oxidoreductase activity"/>
    <property type="evidence" value="ECO:0007669"/>
    <property type="project" value="UniProtKB-KW"/>
</dbReference>
<comment type="similarity">
    <text evidence="1">Belongs to the oxygen-dependent FAD-linked oxidoreductase family.</text>
</comment>
<sequence length="400" mass="43882">MLAFRRTAVCHTTEFAVYNPTACDTLQSEWYLPETHIQSSSSVMAPLFTNNSCNPFLPSNTPCSRGNYARYAVNATGAEDYRKTLQFVREHNIRLVIRNTGHDYNGKSTGAGSLSLWTNHLKSKEMVAFNSSSYSGKAFKFGAGVLAIEAYEFADLNGHTVVGPNLPSVGLIGGYSQGGGHGPLASRYGLAADQVLAWELVLASGEVITASPDEPKYSDLFWALSGGGGGTFGAVLSATVKAHPEMGMSTANLTFSAPENSTEEFWESIEIFTKHVPAINNANAAAIWYVQGLTFSLATLWGPGFSLPFNYTHWERNYEDANLMTEELLPQFEELTPDGAAYLNEADFQQPDWEVTFYGSNWDRLSQIKSKYDPADVFYALGAVGSERWTQQMDARLCHV</sequence>
<dbReference type="InterPro" id="IPR006094">
    <property type="entry name" value="Oxid_FAD_bind_N"/>
</dbReference>
<dbReference type="InterPro" id="IPR016166">
    <property type="entry name" value="FAD-bd_PCMH"/>
</dbReference>
<reference evidence="4 5" key="1">
    <citation type="submission" date="2015-05" db="EMBL/GenBank/DDBJ databases">
        <title>Distinctive expansion of gene families associated with plant cell wall degradation and secondary metabolism in the genomes of grapevine trunk pathogens.</title>
        <authorList>
            <person name="Lawrence D.P."/>
            <person name="Travadon R."/>
            <person name="Rolshausen P.E."/>
            <person name="Baumgartner K."/>
        </authorList>
    </citation>
    <scope>NUCLEOTIDE SEQUENCE [LARGE SCALE GENOMIC DNA]</scope>
    <source>
        <strain evidence="4">DA912</strain>
    </source>
</reference>
<dbReference type="InterPro" id="IPR050432">
    <property type="entry name" value="FAD-linked_Oxidoreductases_BP"/>
</dbReference>
<dbReference type="InterPro" id="IPR012951">
    <property type="entry name" value="BBE"/>
</dbReference>